<dbReference type="Gene3D" id="3.40.710.10">
    <property type="entry name" value="DD-peptidase/beta-lactamase superfamily"/>
    <property type="match status" value="1"/>
</dbReference>
<keyword evidence="8" id="KW-0328">Glycosyltransferase</keyword>
<evidence type="ECO:0000256" key="17">
    <source>
        <dbReference type="ARBA" id="ARBA00049902"/>
    </source>
</evidence>
<protein>
    <submittedName>
        <fullName evidence="21">Transglycosylase domain-containing protein</fullName>
    </submittedName>
</protein>
<evidence type="ECO:0000256" key="5">
    <source>
        <dbReference type="ARBA" id="ARBA00022475"/>
    </source>
</evidence>
<evidence type="ECO:0000256" key="12">
    <source>
        <dbReference type="ARBA" id="ARBA00022984"/>
    </source>
</evidence>
<keyword evidence="11" id="KW-0133">Cell shape</keyword>
<keyword evidence="13 18" id="KW-0472">Membrane</keyword>
<comment type="similarity">
    <text evidence="4">In the N-terminal section; belongs to the glycosyltransferase 51 family.</text>
</comment>
<dbReference type="Gene3D" id="1.10.3810.10">
    <property type="entry name" value="Biosynthetic peptidoglycan transglycosylase-like"/>
    <property type="match status" value="1"/>
</dbReference>
<keyword evidence="7" id="KW-0645">Protease</keyword>
<dbReference type="InterPro" id="IPR023346">
    <property type="entry name" value="Lysozyme-like_dom_sf"/>
</dbReference>
<feature type="domain" description="Penicillin-binding protein transpeptidase" evidence="19">
    <location>
        <begin position="423"/>
        <end position="658"/>
    </location>
</feature>
<keyword evidence="14" id="KW-0511">Multifunctional enzyme</keyword>
<accession>A0ABR7V9T3</accession>
<dbReference type="Pfam" id="PF00905">
    <property type="entry name" value="Transpeptidase"/>
    <property type="match status" value="1"/>
</dbReference>
<dbReference type="SUPFAM" id="SSF56601">
    <property type="entry name" value="beta-lactamase/transpeptidase-like"/>
    <property type="match status" value="1"/>
</dbReference>
<dbReference type="InterPro" id="IPR001264">
    <property type="entry name" value="Glyco_trans_51"/>
</dbReference>
<comment type="catalytic activity">
    <reaction evidence="16">
        <text>Preferential cleavage: (Ac)2-L-Lys-D-Ala-|-D-Ala. Also transpeptidation of peptidyl-alanyl moieties that are N-acyl substituents of D-alanine.</text>
        <dbReference type="EC" id="3.4.16.4"/>
    </reaction>
</comment>
<sequence length="788" mass="89558">MYLLKTKLLKLLKYIKKHPFKFLGYLMFTGAFFVILLFLMTYWGMFGKIPNEIELKSLRNPITSTIYGSDGEPIGYYYLQNRSNIDSTQMNPFLVNALVATEDSRFYDHSGIDYKSYVRVLIKSVLLRQDAGGGSTITQQIAKNLFGRKKQFFMSTPINKIRELYIARRLENIYTKNELILLYLNTVSFGENLYGIEKAAYRFFGKKPEELTLTESATLIGVLKAPTFYNPRNNPERAEERRNVVLQQMLKHQYIDEQLYNDAKVQLTLNYTPPEKISSLTTYYKEYVKEEFNKWAQENPNEEGHIFNLESDGLKIYTTINPFVQKYLERAMTRQIERLQQQMETYWTSETIEGGKEALIQKLIEDLPQIKALKAKGRSPEEIEGFVNAKKERKYWEMGKGLASRQQSLKDSIVAAITRLHTGIVAINSKSGRIMGYLGGIDYGYSQTDHNQDKKQVGSLFKPITYLTALESGEDPCNYYDNVLRTYSEFENWKPRNADNTYGGSYSMHGALANSVNTTSVALQFKIGNERVLKMAKKMGISSEIPDVPSMVLGTAELTLLEMVQAYANISNGGNAITPFAIDRIETQDGEVLYEAKINYGGRIASEESIQKLQKMMEEVTTEGSGKGLSFFDIPFNIIGKTGTTQNNGDGWFIGCSPEIVVGSWVGTMDKRVQFGRGSGAQTALPIVASIFKSLSSWKNPMLTNFEYDTPYFNCPMYSELPANEAYPFYKSDTTYIQQMKIRDSLKKMENTKIDTLSTEPIKGIDSLQIDAFPALDSLVPNNSNLRT</sequence>
<keyword evidence="12" id="KW-0573">Peptidoglycan synthesis</keyword>
<comment type="caution">
    <text evidence="21">The sequence shown here is derived from an EMBL/GenBank/DDBJ whole genome shotgun (WGS) entry which is preliminary data.</text>
</comment>
<comment type="catalytic activity">
    <reaction evidence="17">
        <text>[GlcNAc-(1-&gt;4)-Mur2Ac(oyl-L-Ala-gamma-D-Glu-L-Lys-D-Ala-D-Ala)](n)-di-trans,octa-cis-undecaprenyl diphosphate + beta-D-GlcNAc-(1-&gt;4)-Mur2Ac(oyl-L-Ala-gamma-D-Glu-L-Lys-D-Ala-D-Ala)-di-trans,octa-cis-undecaprenyl diphosphate = [GlcNAc-(1-&gt;4)-Mur2Ac(oyl-L-Ala-gamma-D-Glu-L-Lys-D-Ala-D-Ala)](n+1)-di-trans,octa-cis-undecaprenyl diphosphate + di-trans,octa-cis-undecaprenyl diphosphate + H(+)</text>
        <dbReference type="Rhea" id="RHEA:23708"/>
        <dbReference type="Rhea" id="RHEA-COMP:9602"/>
        <dbReference type="Rhea" id="RHEA-COMP:9603"/>
        <dbReference type="ChEBI" id="CHEBI:15378"/>
        <dbReference type="ChEBI" id="CHEBI:58405"/>
        <dbReference type="ChEBI" id="CHEBI:60033"/>
        <dbReference type="ChEBI" id="CHEBI:78435"/>
        <dbReference type="EC" id="2.4.99.28"/>
    </reaction>
</comment>
<evidence type="ECO:0000256" key="15">
    <source>
        <dbReference type="ARBA" id="ARBA00023316"/>
    </source>
</evidence>
<evidence type="ECO:0000256" key="7">
    <source>
        <dbReference type="ARBA" id="ARBA00022670"/>
    </source>
</evidence>
<keyword evidence="9" id="KW-0808">Transferase</keyword>
<keyword evidence="18" id="KW-1133">Transmembrane helix</keyword>
<evidence type="ECO:0000259" key="20">
    <source>
        <dbReference type="Pfam" id="PF00912"/>
    </source>
</evidence>
<dbReference type="InterPro" id="IPR050396">
    <property type="entry name" value="Glycosyltr_51/Transpeptidase"/>
</dbReference>
<dbReference type="PANTHER" id="PTHR32282">
    <property type="entry name" value="BINDING PROTEIN TRANSPEPTIDASE, PUTATIVE-RELATED"/>
    <property type="match status" value="1"/>
</dbReference>
<evidence type="ECO:0000256" key="16">
    <source>
        <dbReference type="ARBA" id="ARBA00034000"/>
    </source>
</evidence>
<dbReference type="Pfam" id="PF00912">
    <property type="entry name" value="Transgly"/>
    <property type="match status" value="1"/>
</dbReference>
<keyword evidence="18" id="KW-0812">Transmembrane</keyword>
<feature type="domain" description="Glycosyl transferase family 51" evidence="20">
    <location>
        <begin position="72"/>
        <end position="249"/>
    </location>
</feature>
<evidence type="ECO:0000313" key="21">
    <source>
        <dbReference type="EMBL" id="MBD0850071.1"/>
    </source>
</evidence>
<feature type="transmembrane region" description="Helical" evidence="18">
    <location>
        <begin position="20"/>
        <end position="45"/>
    </location>
</feature>
<name>A0ABR7V9T3_9FLAO</name>
<evidence type="ECO:0000256" key="10">
    <source>
        <dbReference type="ARBA" id="ARBA00022801"/>
    </source>
</evidence>
<reference evidence="21 22" key="1">
    <citation type="submission" date="2020-05" db="EMBL/GenBank/DDBJ databases">
        <title>The draft genome sequence of Maribacter arenosus CAU 1321.</title>
        <authorList>
            <person name="Mu L."/>
        </authorList>
    </citation>
    <scope>NUCLEOTIDE SEQUENCE [LARGE SCALE GENOMIC DNA]</scope>
    <source>
        <strain evidence="21 22">CAU 1321</strain>
    </source>
</reference>
<evidence type="ECO:0000256" key="1">
    <source>
        <dbReference type="ARBA" id="ARBA00004236"/>
    </source>
</evidence>
<keyword evidence="5" id="KW-1003">Cell membrane</keyword>
<evidence type="ECO:0000259" key="19">
    <source>
        <dbReference type="Pfam" id="PF00905"/>
    </source>
</evidence>
<evidence type="ECO:0000256" key="8">
    <source>
        <dbReference type="ARBA" id="ARBA00022676"/>
    </source>
</evidence>
<organism evidence="21 22">
    <name type="scientific">Maribacter arenosus</name>
    <dbReference type="NCBI Taxonomy" id="1854708"/>
    <lineage>
        <taxon>Bacteria</taxon>
        <taxon>Pseudomonadati</taxon>
        <taxon>Bacteroidota</taxon>
        <taxon>Flavobacteriia</taxon>
        <taxon>Flavobacteriales</taxon>
        <taxon>Flavobacteriaceae</taxon>
        <taxon>Maribacter</taxon>
    </lineage>
</organism>
<dbReference type="InterPro" id="IPR036950">
    <property type="entry name" value="PBP_transglycosylase"/>
</dbReference>
<keyword evidence="22" id="KW-1185">Reference proteome</keyword>
<evidence type="ECO:0000313" key="22">
    <source>
        <dbReference type="Proteomes" id="UP000598350"/>
    </source>
</evidence>
<dbReference type="InterPro" id="IPR012338">
    <property type="entry name" value="Beta-lactam/transpept-like"/>
</dbReference>
<evidence type="ECO:0000256" key="13">
    <source>
        <dbReference type="ARBA" id="ARBA00023136"/>
    </source>
</evidence>
<dbReference type="InterPro" id="IPR001460">
    <property type="entry name" value="PCN-bd_Tpept"/>
</dbReference>
<evidence type="ECO:0000256" key="14">
    <source>
        <dbReference type="ARBA" id="ARBA00023268"/>
    </source>
</evidence>
<proteinExistence type="inferred from homology"/>
<evidence type="ECO:0000256" key="11">
    <source>
        <dbReference type="ARBA" id="ARBA00022960"/>
    </source>
</evidence>
<keyword evidence="15" id="KW-0961">Cell wall biogenesis/degradation</keyword>
<evidence type="ECO:0000256" key="4">
    <source>
        <dbReference type="ARBA" id="ARBA00007739"/>
    </source>
</evidence>
<evidence type="ECO:0000256" key="9">
    <source>
        <dbReference type="ARBA" id="ARBA00022679"/>
    </source>
</evidence>
<comment type="subcellular location">
    <subcellularLocation>
        <location evidence="1">Cell membrane</location>
    </subcellularLocation>
</comment>
<dbReference type="EMBL" id="JABTCG010000002">
    <property type="protein sequence ID" value="MBD0850071.1"/>
    <property type="molecule type" value="Genomic_DNA"/>
</dbReference>
<keyword evidence="6" id="KW-0121">Carboxypeptidase</keyword>
<evidence type="ECO:0000256" key="3">
    <source>
        <dbReference type="ARBA" id="ARBA00007090"/>
    </source>
</evidence>
<comment type="pathway">
    <text evidence="2">Cell wall biogenesis; peptidoglycan biosynthesis.</text>
</comment>
<dbReference type="Proteomes" id="UP000598350">
    <property type="component" value="Unassembled WGS sequence"/>
</dbReference>
<dbReference type="SUPFAM" id="SSF53955">
    <property type="entry name" value="Lysozyme-like"/>
    <property type="match status" value="1"/>
</dbReference>
<evidence type="ECO:0000256" key="6">
    <source>
        <dbReference type="ARBA" id="ARBA00022645"/>
    </source>
</evidence>
<comment type="similarity">
    <text evidence="3">In the C-terminal section; belongs to the transpeptidase family.</text>
</comment>
<evidence type="ECO:0000256" key="2">
    <source>
        <dbReference type="ARBA" id="ARBA00004752"/>
    </source>
</evidence>
<evidence type="ECO:0000256" key="18">
    <source>
        <dbReference type="SAM" id="Phobius"/>
    </source>
</evidence>
<gene>
    <name evidence="21" type="ORF">HPE63_05265</name>
</gene>
<dbReference type="PANTHER" id="PTHR32282:SF11">
    <property type="entry name" value="PENICILLIN-BINDING PROTEIN 1B"/>
    <property type="match status" value="1"/>
</dbReference>
<keyword evidence="10" id="KW-0378">Hydrolase</keyword>